<dbReference type="Proteomes" id="UP001523550">
    <property type="component" value="Unassembled WGS sequence"/>
</dbReference>
<reference evidence="1 2" key="1">
    <citation type="submission" date="2022-03" db="EMBL/GenBank/DDBJ databases">
        <title>Genomic Encyclopedia of Type Strains, Phase III (KMG-III): the genomes of soil and plant-associated and newly described type strains.</title>
        <authorList>
            <person name="Whitman W."/>
        </authorList>
    </citation>
    <scope>NUCLEOTIDE SEQUENCE [LARGE SCALE GENOMIC DNA]</scope>
    <source>
        <strain evidence="1 2">BSker1</strain>
    </source>
</reference>
<organism evidence="1 2">
    <name type="scientific">Natronospira proteinivora</name>
    <dbReference type="NCBI Taxonomy" id="1807133"/>
    <lineage>
        <taxon>Bacteria</taxon>
        <taxon>Pseudomonadati</taxon>
        <taxon>Pseudomonadota</taxon>
        <taxon>Gammaproteobacteria</taxon>
        <taxon>Natronospirales</taxon>
        <taxon>Natronospiraceae</taxon>
        <taxon>Natronospira</taxon>
    </lineage>
</organism>
<dbReference type="InterPro" id="IPR011009">
    <property type="entry name" value="Kinase-like_dom_sf"/>
</dbReference>
<evidence type="ECO:0000313" key="1">
    <source>
        <dbReference type="EMBL" id="MCP1727161.1"/>
    </source>
</evidence>
<evidence type="ECO:0000313" key="2">
    <source>
        <dbReference type="Proteomes" id="UP001523550"/>
    </source>
</evidence>
<sequence>MTETILPESFEKHLVDWATTARRENRHHLSKGYQGQVLLYRDEKYQLVVKVPPRWWPYSWLSARMLRHEARVYERLQHIDGIPRCYGLLNNRFLVLDFIEGDCLREASLRQREKFYETFLGIIRRMHARGVGHADLKRKDNILVTPNDQPYLIDFGVATLRRRGGWHPINNFLFNVARRFDLNAWVKHKYRRRLEDCSPRDQRYLHRTWMERSGRWIKRQYRRLTGTKMRNRSSGR</sequence>
<dbReference type="Gene3D" id="1.10.510.10">
    <property type="entry name" value="Transferase(Phosphotransferase) domain 1"/>
    <property type="match status" value="1"/>
</dbReference>
<dbReference type="GO" id="GO:0016301">
    <property type="term" value="F:kinase activity"/>
    <property type="evidence" value="ECO:0007669"/>
    <property type="project" value="UniProtKB-KW"/>
</dbReference>
<accession>A0ABT1G783</accession>
<keyword evidence="1" id="KW-0808">Transferase</keyword>
<dbReference type="SUPFAM" id="SSF56112">
    <property type="entry name" value="Protein kinase-like (PK-like)"/>
    <property type="match status" value="1"/>
</dbReference>
<dbReference type="EMBL" id="JALJYF010000001">
    <property type="protein sequence ID" value="MCP1727161.1"/>
    <property type="molecule type" value="Genomic_DNA"/>
</dbReference>
<comment type="caution">
    <text evidence="1">The sequence shown here is derived from an EMBL/GenBank/DDBJ whole genome shotgun (WGS) entry which is preliminary data.</text>
</comment>
<proteinExistence type="predicted"/>
<gene>
    <name evidence="1" type="ORF">J2T60_001126</name>
</gene>
<dbReference type="RefSeq" id="WP_253446626.1">
    <property type="nucleotide sequence ID" value="NZ_JALJYF010000001.1"/>
</dbReference>
<keyword evidence="2" id="KW-1185">Reference proteome</keyword>
<name>A0ABT1G783_9GAMM</name>
<protein>
    <submittedName>
        <fullName evidence="1">Ser/Thr protein kinase</fullName>
    </submittedName>
</protein>
<keyword evidence="1" id="KW-0418">Kinase</keyword>